<accession>A0ABY4MKY8</accession>
<keyword evidence="4" id="KW-1185">Reference proteome</keyword>
<sequence>MTGLLTTAIAASVLTATPANAMIGQSVKDGIYTFAAELNIGSAKRGCSGALVDKQWVLTAARCFSDDPWKGFELSESAPKWNTTATIGRTDLTLKRGDSHITLTDITDVNKCRADPANIAVESWLGAFCFHTNAKSGYLTMELADTFNLWTGDQPVKATLTAEGKETVVDAPANKLTTVGQSGDTGKRSALVEIRVND</sequence>
<evidence type="ECO:0000256" key="1">
    <source>
        <dbReference type="SAM" id="SignalP"/>
    </source>
</evidence>
<organism evidence="3 4">
    <name type="scientific">Streptomyces halobius</name>
    <dbReference type="NCBI Taxonomy" id="2879846"/>
    <lineage>
        <taxon>Bacteria</taxon>
        <taxon>Bacillati</taxon>
        <taxon>Actinomycetota</taxon>
        <taxon>Actinomycetes</taxon>
        <taxon>Kitasatosporales</taxon>
        <taxon>Streptomycetaceae</taxon>
        <taxon>Streptomyces</taxon>
    </lineage>
</organism>
<evidence type="ECO:0000313" key="4">
    <source>
        <dbReference type="Proteomes" id="UP000830115"/>
    </source>
</evidence>
<dbReference type="InterPro" id="IPR043504">
    <property type="entry name" value="Peptidase_S1_PA_chymotrypsin"/>
</dbReference>
<protein>
    <submittedName>
        <fullName evidence="3">S1 family peptidase</fullName>
    </submittedName>
</protein>
<feature type="signal peptide" evidence="1">
    <location>
        <begin position="1"/>
        <end position="21"/>
    </location>
</feature>
<feature type="chain" id="PRO_5045778838" evidence="1">
    <location>
        <begin position="22"/>
        <end position="198"/>
    </location>
</feature>
<name>A0ABY4MKY8_9ACTN</name>
<dbReference type="Pfam" id="PF00089">
    <property type="entry name" value="Trypsin"/>
    <property type="match status" value="1"/>
</dbReference>
<reference evidence="3" key="1">
    <citation type="submission" date="2021-10" db="EMBL/GenBank/DDBJ databases">
        <title>Streptomyces nigrumlapis sp.nov.,an antimicrobial producing actinobacterium isolated from Black Gobi rocks.</title>
        <authorList>
            <person name="Wen Y."/>
            <person name="Zhang W."/>
            <person name="Liu X.G."/>
        </authorList>
    </citation>
    <scope>NUCLEOTIDE SEQUENCE</scope>
    <source>
        <strain evidence="3">ST13-2-2</strain>
    </source>
</reference>
<dbReference type="InterPro" id="IPR001254">
    <property type="entry name" value="Trypsin_dom"/>
</dbReference>
<dbReference type="InterPro" id="IPR009003">
    <property type="entry name" value="Peptidase_S1_PA"/>
</dbReference>
<proteinExistence type="predicted"/>
<dbReference type="Proteomes" id="UP000830115">
    <property type="component" value="Chromosome"/>
</dbReference>
<feature type="domain" description="Peptidase S1" evidence="2">
    <location>
        <begin position="24"/>
        <end position="73"/>
    </location>
</feature>
<dbReference type="RefSeq" id="WP_248868003.1">
    <property type="nucleotide sequence ID" value="NZ_CP086322.1"/>
</dbReference>
<dbReference type="SUPFAM" id="SSF50494">
    <property type="entry name" value="Trypsin-like serine proteases"/>
    <property type="match status" value="1"/>
</dbReference>
<dbReference type="Gene3D" id="2.40.10.10">
    <property type="entry name" value="Trypsin-like serine proteases"/>
    <property type="match status" value="1"/>
</dbReference>
<keyword evidence="1" id="KW-0732">Signal</keyword>
<gene>
    <name evidence="3" type="ORF">K9S39_39145</name>
</gene>
<dbReference type="EMBL" id="CP086322">
    <property type="protein sequence ID" value="UQA97090.1"/>
    <property type="molecule type" value="Genomic_DNA"/>
</dbReference>
<evidence type="ECO:0000313" key="3">
    <source>
        <dbReference type="EMBL" id="UQA97090.1"/>
    </source>
</evidence>
<evidence type="ECO:0000259" key="2">
    <source>
        <dbReference type="Pfam" id="PF00089"/>
    </source>
</evidence>